<dbReference type="InterPro" id="IPR014032">
    <property type="entry name" value="Peptidase_A24A_bac"/>
</dbReference>
<dbReference type="Proteomes" id="UP000271554">
    <property type="component" value="Chromosome"/>
</dbReference>
<sequence>MNATLTLAAAAWGAGAGYLLPRPRYRLSVEPGEPWRTACPAGHELTGRPGPARCRACGPGTRYGRALPAVLVTALVCAALAATTGPRPELAVWLLLTPFAVLLCLVDLAVRRLPDPLTLPLVGAAALLLGLAALLPGHAGSWPTALLGGLALGAGYFVLFLINPAGMGFGDVKLALGLGVLLGWYGWPCLMAGALLGLVLGALYGMGLVVFRGAGRKTAFPLGPFLVAGALGGLLLGGLTR</sequence>
<reference evidence="5 6" key="1">
    <citation type="submission" date="2018-10" db="EMBL/GenBank/DDBJ databases">
        <title>Relationship between Morphology and Antimicrobial Activity in Streptomyces.</title>
        <authorList>
            <person name="Kang H.J."/>
            <person name="Kim S.B."/>
        </authorList>
    </citation>
    <scope>NUCLEOTIDE SEQUENCE [LARGE SCALE GENOMIC DNA]</scope>
    <source>
        <strain evidence="5 6">BH38</strain>
    </source>
</reference>
<dbReference type="OrthoDB" id="2087435at2"/>
<feature type="transmembrane region" description="Helical" evidence="3">
    <location>
        <begin position="141"/>
        <end position="162"/>
    </location>
</feature>
<accession>A0A387HCL5</accession>
<dbReference type="Pfam" id="PF01478">
    <property type="entry name" value="Peptidase_A24"/>
    <property type="match status" value="1"/>
</dbReference>
<organism evidence="5 6">
    <name type="scientific">Streptomyces hundungensis</name>
    <dbReference type="NCBI Taxonomy" id="1077946"/>
    <lineage>
        <taxon>Bacteria</taxon>
        <taxon>Bacillati</taxon>
        <taxon>Actinomycetota</taxon>
        <taxon>Actinomycetes</taxon>
        <taxon>Kitasatosporales</taxon>
        <taxon>Streptomycetaceae</taxon>
        <taxon>Streptomyces</taxon>
    </lineage>
</organism>
<dbReference type="GO" id="GO:0005886">
    <property type="term" value="C:plasma membrane"/>
    <property type="evidence" value="ECO:0007669"/>
    <property type="project" value="TreeGrafter"/>
</dbReference>
<protein>
    <recommendedName>
        <fullName evidence="4">Prepilin type IV endopeptidase peptidase domain-containing protein</fullName>
    </recommendedName>
</protein>
<dbReference type="InterPro" id="IPR050882">
    <property type="entry name" value="Prepilin_peptidase/N-MTase"/>
</dbReference>
<dbReference type="InterPro" id="IPR000045">
    <property type="entry name" value="Prepilin_IV_endopep_pep"/>
</dbReference>
<evidence type="ECO:0000256" key="1">
    <source>
        <dbReference type="ARBA" id="ARBA00005801"/>
    </source>
</evidence>
<feature type="domain" description="Prepilin type IV endopeptidase peptidase" evidence="4">
    <location>
        <begin position="95"/>
        <end position="205"/>
    </location>
</feature>
<keyword evidence="3" id="KW-0472">Membrane</keyword>
<feature type="transmembrane region" description="Helical" evidence="3">
    <location>
        <begin position="117"/>
        <end position="135"/>
    </location>
</feature>
<evidence type="ECO:0000256" key="3">
    <source>
        <dbReference type="SAM" id="Phobius"/>
    </source>
</evidence>
<feature type="transmembrane region" description="Helical" evidence="3">
    <location>
        <begin position="219"/>
        <end position="239"/>
    </location>
</feature>
<dbReference type="KEGG" id="shun:DWB77_03316"/>
<keyword evidence="6" id="KW-1185">Reference proteome</keyword>
<keyword evidence="3" id="KW-0812">Transmembrane</keyword>
<dbReference type="PRINTS" id="PR00864">
    <property type="entry name" value="PREPILNPTASE"/>
</dbReference>
<gene>
    <name evidence="5" type="ORF">DWB77_03316</name>
</gene>
<name>A0A387HCL5_9ACTN</name>
<dbReference type="GO" id="GO:0004190">
    <property type="term" value="F:aspartic-type endopeptidase activity"/>
    <property type="evidence" value="ECO:0007669"/>
    <property type="project" value="InterPro"/>
</dbReference>
<dbReference type="PANTHER" id="PTHR30487:SF0">
    <property type="entry name" value="PREPILIN LEADER PEPTIDASE_N-METHYLTRANSFERASE-RELATED"/>
    <property type="match status" value="1"/>
</dbReference>
<evidence type="ECO:0000256" key="2">
    <source>
        <dbReference type="RuleBase" id="RU003793"/>
    </source>
</evidence>
<dbReference type="GO" id="GO:0006465">
    <property type="term" value="P:signal peptide processing"/>
    <property type="evidence" value="ECO:0007669"/>
    <property type="project" value="TreeGrafter"/>
</dbReference>
<evidence type="ECO:0000313" key="5">
    <source>
        <dbReference type="EMBL" id="AYG81174.1"/>
    </source>
</evidence>
<comment type="similarity">
    <text evidence="1 2">Belongs to the peptidase A24 family.</text>
</comment>
<dbReference type="AlphaFoldDB" id="A0A387HCL5"/>
<dbReference type="EMBL" id="CP032698">
    <property type="protein sequence ID" value="AYG81174.1"/>
    <property type="molecule type" value="Genomic_DNA"/>
</dbReference>
<feature type="transmembrane region" description="Helical" evidence="3">
    <location>
        <begin position="90"/>
        <end position="110"/>
    </location>
</feature>
<dbReference type="RefSeq" id="WP_120721980.1">
    <property type="nucleotide sequence ID" value="NZ_CP032698.1"/>
</dbReference>
<evidence type="ECO:0000313" key="6">
    <source>
        <dbReference type="Proteomes" id="UP000271554"/>
    </source>
</evidence>
<feature type="transmembrane region" description="Helical" evidence="3">
    <location>
        <begin position="174"/>
        <end position="207"/>
    </location>
</feature>
<keyword evidence="3" id="KW-1133">Transmembrane helix</keyword>
<dbReference type="Gene3D" id="1.20.120.1220">
    <property type="match status" value="1"/>
</dbReference>
<proteinExistence type="inferred from homology"/>
<dbReference type="PANTHER" id="PTHR30487">
    <property type="entry name" value="TYPE 4 PREPILIN-LIKE PROTEINS LEADER PEPTIDE-PROCESSING ENZYME"/>
    <property type="match status" value="1"/>
</dbReference>
<evidence type="ECO:0000259" key="4">
    <source>
        <dbReference type="Pfam" id="PF01478"/>
    </source>
</evidence>